<keyword evidence="5" id="KW-0812">Transmembrane</keyword>
<dbReference type="EMBL" id="ML993908">
    <property type="protein sequence ID" value="KAF2203269.1"/>
    <property type="molecule type" value="Genomic_DNA"/>
</dbReference>
<proteinExistence type="predicted"/>
<name>A0A9P4JU57_9PLEO</name>
<keyword evidence="2" id="KW-0479">Metal-binding</keyword>
<dbReference type="InterPro" id="IPR002051">
    <property type="entry name" value="Haem_Oase"/>
</dbReference>
<keyword evidence="7" id="KW-1185">Reference proteome</keyword>
<dbReference type="SUPFAM" id="SSF48613">
    <property type="entry name" value="Heme oxygenase-like"/>
    <property type="match status" value="1"/>
</dbReference>
<organism evidence="6 7">
    <name type="scientific">Delitschia confertaspora ATCC 74209</name>
    <dbReference type="NCBI Taxonomy" id="1513339"/>
    <lineage>
        <taxon>Eukaryota</taxon>
        <taxon>Fungi</taxon>
        <taxon>Dikarya</taxon>
        <taxon>Ascomycota</taxon>
        <taxon>Pezizomycotina</taxon>
        <taxon>Dothideomycetes</taxon>
        <taxon>Pleosporomycetidae</taxon>
        <taxon>Pleosporales</taxon>
        <taxon>Delitschiaceae</taxon>
        <taxon>Delitschia</taxon>
    </lineage>
</organism>
<dbReference type="PANTHER" id="PTHR10720">
    <property type="entry name" value="HEME OXYGENASE"/>
    <property type="match status" value="1"/>
</dbReference>
<feature type="region of interest" description="Disordered" evidence="4">
    <location>
        <begin position="285"/>
        <end position="304"/>
    </location>
</feature>
<dbReference type="InterPro" id="IPR016084">
    <property type="entry name" value="Haem_Oase-like_multi-hlx"/>
</dbReference>
<dbReference type="PANTHER" id="PTHR10720:SF0">
    <property type="entry name" value="HEME OXYGENASE"/>
    <property type="match status" value="1"/>
</dbReference>
<evidence type="ECO:0000313" key="7">
    <source>
        <dbReference type="Proteomes" id="UP000799536"/>
    </source>
</evidence>
<sequence>MAKDVAAPDSLSSQINTATRAAHASLNRLITSRLPLALPPYVTNNDLYATGILHFAHVYFTFESCWADLLPSSSQAPTSPLLSFLLVDPWDGTDPFSTEQKPKPPSPEMLGFLRDLRPKGLVRSGRLKQDLELLTGFEGTDLSLLLSQFPGTKVQEYCTHIRRVVAQKPHVLVAYAWCYYMAIFSGGRWIRGELLRAGEEFWGGGADKDGEKVVPLEEKGLALWHFDGDDDGEDIKAEFKRRLEAAETLFTPEERQDAIDEARNIFKYSVELVQELDERLGTKMDQVSPSGKVGIPSKDKSTGTHERKIFTLRRASALITRPEVTGAVVVLGFLAYMGMSGFNLRELL</sequence>
<dbReference type="AlphaFoldDB" id="A0A9P4JU57"/>
<keyword evidence="5" id="KW-1133">Transmembrane helix</keyword>
<evidence type="ECO:0000256" key="5">
    <source>
        <dbReference type="SAM" id="Phobius"/>
    </source>
</evidence>
<evidence type="ECO:0000313" key="6">
    <source>
        <dbReference type="EMBL" id="KAF2203269.1"/>
    </source>
</evidence>
<dbReference type="Gene3D" id="1.20.910.10">
    <property type="entry name" value="Heme oxygenase-like"/>
    <property type="match status" value="1"/>
</dbReference>
<accession>A0A9P4JU57</accession>
<comment type="caution">
    <text evidence="6">The sequence shown here is derived from an EMBL/GenBank/DDBJ whole genome shotgun (WGS) entry which is preliminary data.</text>
</comment>
<dbReference type="OrthoDB" id="652091at2759"/>
<dbReference type="Proteomes" id="UP000799536">
    <property type="component" value="Unassembled WGS sequence"/>
</dbReference>
<dbReference type="GO" id="GO:0046872">
    <property type="term" value="F:metal ion binding"/>
    <property type="evidence" value="ECO:0007669"/>
    <property type="project" value="UniProtKB-KW"/>
</dbReference>
<gene>
    <name evidence="6" type="ORF">GQ43DRAFT_276278</name>
</gene>
<dbReference type="GO" id="GO:0004392">
    <property type="term" value="F:heme oxygenase (decyclizing) activity"/>
    <property type="evidence" value="ECO:0007669"/>
    <property type="project" value="InterPro"/>
</dbReference>
<evidence type="ECO:0000256" key="4">
    <source>
        <dbReference type="SAM" id="MobiDB-lite"/>
    </source>
</evidence>
<evidence type="ECO:0000256" key="1">
    <source>
        <dbReference type="ARBA" id="ARBA00022617"/>
    </source>
</evidence>
<keyword evidence="3" id="KW-0408">Iron</keyword>
<protein>
    <submittedName>
        <fullName evidence="6">Heme oxygenase-like protein</fullName>
    </submittedName>
</protein>
<evidence type="ECO:0000256" key="2">
    <source>
        <dbReference type="ARBA" id="ARBA00022723"/>
    </source>
</evidence>
<keyword evidence="1" id="KW-0349">Heme</keyword>
<reference evidence="6" key="1">
    <citation type="journal article" date="2020" name="Stud. Mycol.">
        <title>101 Dothideomycetes genomes: a test case for predicting lifestyles and emergence of pathogens.</title>
        <authorList>
            <person name="Haridas S."/>
            <person name="Albert R."/>
            <person name="Binder M."/>
            <person name="Bloem J."/>
            <person name="Labutti K."/>
            <person name="Salamov A."/>
            <person name="Andreopoulos B."/>
            <person name="Baker S."/>
            <person name="Barry K."/>
            <person name="Bills G."/>
            <person name="Bluhm B."/>
            <person name="Cannon C."/>
            <person name="Castanera R."/>
            <person name="Culley D."/>
            <person name="Daum C."/>
            <person name="Ezra D."/>
            <person name="Gonzalez J."/>
            <person name="Henrissat B."/>
            <person name="Kuo A."/>
            <person name="Liang C."/>
            <person name="Lipzen A."/>
            <person name="Lutzoni F."/>
            <person name="Magnuson J."/>
            <person name="Mondo S."/>
            <person name="Nolan M."/>
            <person name="Ohm R."/>
            <person name="Pangilinan J."/>
            <person name="Park H.-J."/>
            <person name="Ramirez L."/>
            <person name="Alfaro M."/>
            <person name="Sun H."/>
            <person name="Tritt A."/>
            <person name="Yoshinaga Y."/>
            <person name="Zwiers L.-H."/>
            <person name="Turgeon B."/>
            <person name="Goodwin S."/>
            <person name="Spatafora J."/>
            <person name="Crous P."/>
            <person name="Grigoriev I."/>
        </authorList>
    </citation>
    <scope>NUCLEOTIDE SEQUENCE</scope>
    <source>
        <strain evidence="6">ATCC 74209</strain>
    </source>
</reference>
<keyword evidence="5" id="KW-0472">Membrane</keyword>
<dbReference type="InterPro" id="IPR016053">
    <property type="entry name" value="Haem_Oase-like"/>
</dbReference>
<dbReference type="GO" id="GO:0006788">
    <property type="term" value="P:heme oxidation"/>
    <property type="evidence" value="ECO:0007669"/>
    <property type="project" value="InterPro"/>
</dbReference>
<evidence type="ECO:0000256" key="3">
    <source>
        <dbReference type="ARBA" id="ARBA00023004"/>
    </source>
</evidence>
<dbReference type="CDD" id="cd19165">
    <property type="entry name" value="HemeO"/>
    <property type="match status" value="1"/>
</dbReference>
<feature type="transmembrane region" description="Helical" evidence="5">
    <location>
        <begin position="324"/>
        <end position="344"/>
    </location>
</feature>
<dbReference type="Pfam" id="PF01126">
    <property type="entry name" value="Heme_oxygenase"/>
    <property type="match status" value="1"/>
</dbReference>